<dbReference type="STRING" id="670052.PA27867_2619"/>
<evidence type="ECO:0000313" key="7">
    <source>
        <dbReference type="EMBL" id="ANP73561.1"/>
    </source>
</evidence>
<keyword evidence="2" id="KW-0479">Metal-binding</keyword>
<feature type="region of interest" description="Disordered" evidence="5">
    <location>
        <begin position="1"/>
        <end position="34"/>
    </location>
</feature>
<keyword evidence="3" id="KW-0408">Iron</keyword>
<dbReference type="Pfam" id="PF09360">
    <property type="entry name" value="zf-CDGSH"/>
    <property type="match status" value="1"/>
</dbReference>
<dbReference type="KEGG" id="cart:PA27867_2619"/>
<evidence type="ECO:0000256" key="1">
    <source>
        <dbReference type="ARBA" id="ARBA00022714"/>
    </source>
</evidence>
<sequence>MTEPAQPDARPAKRFDDQWDDEPDTGATEPVSITAYPNGPLLVRGPFEILTPTGEVIPPRRKTVALCRCGVSSLKPFCDGSHKAIGFRTEQEPPAPQPPLS</sequence>
<dbReference type="Proteomes" id="UP000092582">
    <property type="component" value="Chromosome 1"/>
</dbReference>
<proteinExistence type="predicted"/>
<evidence type="ECO:0000259" key="6">
    <source>
        <dbReference type="SMART" id="SM00704"/>
    </source>
</evidence>
<dbReference type="EMBL" id="CP016282">
    <property type="protein sequence ID" value="ANP73561.1"/>
    <property type="molecule type" value="Genomic_DNA"/>
</dbReference>
<gene>
    <name evidence="7" type="ORF">PA27867_2619</name>
</gene>
<dbReference type="AlphaFoldDB" id="A0A1B1BM08"/>
<protein>
    <submittedName>
        <fullName evidence="7">Iron-binding protein</fullName>
    </submittedName>
</protein>
<dbReference type="InterPro" id="IPR042216">
    <property type="entry name" value="MitoNEET_CISD"/>
</dbReference>
<reference evidence="7 8" key="1">
    <citation type="submission" date="2016-06" db="EMBL/GenBank/DDBJ databases">
        <title>Genome sequencing of Cryobacterium arcticum PAMC 27867.</title>
        <authorList>
            <person name="Lee J."/>
            <person name="Kim O.-S."/>
        </authorList>
    </citation>
    <scope>NUCLEOTIDE SEQUENCE [LARGE SCALE GENOMIC DNA]</scope>
    <source>
        <strain evidence="7 8">PAMC 27867</strain>
    </source>
</reference>
<evidence type="ECO:0000256" key="2">
    <source>
        <dbReference type="ARBA" id="ARBA00022723"/>
    </source>
</evidence>
<dbReference type="RefSeq" id="WP_084021130.1">
    <property type="nucleotide sequence ID" value="NZ_CP016282.1"/>
</dbReference>
<dbReference type="Gene3D" id="3.40.5.90">
    <property type="entry name" value="CDGSH iron-sulfur domain, mitoNEET-type"/>
    <property type="match status" value="1"/>
</dbReference>
<accession>A0A1B1BM08</accession>
<keyword evidence="1" id="KW-0001">2Fe-2S</keyword>
<dbReference type="OrthoDB" id="9800162at2"/>
<dbReference type="InterPro" id="IPR018967">
    <property type="entry name" value="FeS-contain_CDGSH-typ"/>
</dbReference>
<keyword evidence="8" id="KW-1185">Reference proteome</keyword>
<organism evidence="7 8">
    <name type="scientific">Cryobacterium arcticum</name>
    <dbReference type="NCBI Taxonomy" id="670052"/>
    <lineage>
        <taxon>Bacteria</taxon>
        <taxon>Bacillati</taxon>
        <taxon>Actinomycetota</taxon>
        <taxon>Actinomycetes</taxon>
        <taxon>Micrococcales</taxon>
        <taxon>Microbacteriaceae</taxon>
        <taxon>Cryobacterium</taxon>
    </lineage>
</organism>
<dbReference type="GO" id="GO:0046872">
    <property type="term" value="F:metal ion binding"/>
    <property type="evidence" value="ECO:0007669"/>
    <property type="project" value="UniProtKB-KW"/>
</dbReference>
<dbReference type="PATRIC" id="fig|670052.7.peg.2690"/>
<evidence type="ECO:0000256" key="4">
    <source>
        <dbReference type="ARBA" id="ARBA00023014"/>
    </source>
</evidence>
<dbReference type="SMART" id="SM00704">
    <property type="entry name" value="ZnF_CDGSH"/>
    <property type="match status" value="1"/>
</dbReference>
<dbReference type="GO" id="GO:0005737">
    <property type="term" value="C:cytoplasm"/>
    <property type="evidence" value="ECO:0007669"/>
    <property type="project" value="UniProtKB-ARBA"/>
</dbReference>
<evidence type="ECO:0000313" key="8">
    <source>
        <dbReference type="Proteomes" id="UP000092582"/>
    </source>
</evidence>
<keyword evidence="4" id="KW-0411">Iron-sulfur</keyword>
<feature type="domain" description="Iron-binding zinc finger CDGSH type" evidence="6">
    <location>
        <begin position="44"/>
        <end position="88"/>
    </location>
</feature>
<evidence type="ECO:0000256" key="5">
    <source>
        <dbReference type="SAM" id="MobiDB-lite"/>
    </source>
</evidence>
<dbReference type="GO" id="GO:0051537">
    <property type="term" value="F:2 iron, 2 sulfur cluster binding"/>
    <property type="evidence" value="ECO:0007669"/>
    <property type="project" value="UniProtKB-KW"/>
</dbReference>
<name>A0A1B1BM08_9MICO</name>
<evidence type="ECO:0000256" key="3">
    <source>
        <dbReference type="ARBA" id="ARBA00023004"/>
    </source>
</evidence>